<dbReference type="EMBL" id="AWUE01015692">
    <property type="protein sequence ID" value="OMO96110.1"/>
    <property type="molecule type" value="Genomic_DNA"/>
</dbReference>
<comment type="caution">
    <text evidence="4">The sequence shown here is derived from an EMBL/GenBank/DDBJ whole genome shotgun (WGS) entry which is preliminary data.</text>
</comment>
<keyword evidence="1" id="KW-0677">Repeat</keyword>
<dbReference type="STRING" id="93759.A0A1R3JMZ8"/>
<feature type="region of interest" description="Disordered" evidence="2">
    <location>
        <begin position="20"/>
        <end position="45"/>
    </location>
</feature>
<keyword evidence="5" id="KW-1185">Reference proteome</keyword>
<organism evidence="4 5">
    <name type="scientific">Corchorus olitorius</name>
    <dbReference type="NCBI Taxonomy" id="93759"/>
    <lineage>
        <taxon>Eukaryota</taxon>
        <taxon>Viridiplantae</taxon>
        <taxon>Streptophyta</taxon>
        <taxon>Embryophyta</taxon>
        <taxon>Tracheophyta</taxon>
        <taxon>Spermatophyta</taxon>
        <taxon>Magnoliopsida</taxon>
        <taxon>eudicotyledons</taxon>
        <taxon>Gunneridae</taxon>
        <taxon>Pentapetalae</taxon>
        <taxon>rosids</taxon>
        <taxon>malvids</taxon>
        <taxon>Malvales</taxon>
        <taxon>Malvaceae</taxon>
        <taxon>Grewioideae</taxon>
        <taxon>Apeibeae</taxon>
        <taxon>Corchorus</taxon>
    </lineage>
</organism>
<dbReference type="Pfam" id="PF03107">
    <property type="entry name" value="C1_2"/>
    <property type="match status" value="1"/>
</dbReference>
<name>A0A1R3JMZ8_9ROSI</name>
<protein>
    <submittedName>
        <fullName evidence="4">C1-like protein</fullName>
    </submittedName>
</protein>
<dbReference type="InterPro" id="IPR004146">
    <property type="entry name" value="DC1"/>
</dbReference>
<dbReference type="AlphaFoldDB" id="A0A1R3JMZ8"/>
<proteinExistence type="predicted"/>
<evidence type="ECO:0000256" key="2">
    <source>
        <dbReference type="SAM" id="MobiDB-lite"/>
    </source>
</evidence>
<evidence type="ECO:0000259" key="3">
    <source>
        <dbReference type="Pfam" id="PF03107"/>
    </source>
</evidence>
<accession>A0A1R3JMZ8</accession>
<dbReference type="PANTHER" id="PTHR32410:SF207">
    <property type="entry name" value="DC1 DOMAIN-CONTAINING PROTEIN"/>
    <property type="match status" value="1"/>
</dbReference>
<evidence type="ECO:0000313" key="4">
    <source>
        <dbReference type="EMBL" id="OMO96110.1"/>
    </source>
</evidence>
<evidence type="ECO:0000256" key="1">
    <source>
        <dbReference type="ARBA" id="ARBA00022737"/>
    </source>
</evidence>
<feature type="domain" description="DC1" evidence="3">
    <location>
        <begin position="91"/>
        <end position="143"/>
    </location>
</feature>
<evidence type="ECO:0000313" key="5">
    <source>
        <dbReference type="Proteomes" id="UP000187203"/>
    </source>
</evidence>
<dbReference type="PANTHER" id="PTHR32410">
    <property type="entry name" value="CYSTEINE/HISTIDINE-RICH C1 DOMAIN FAMILY PROTEIN"/>
    <property type="match status" value="1"/>
</dbReference>
<feature type="compositionally biased region" description="Acidic residues" evidence="2">
    <location>
        <begin position="20"/>
        <end position="43"/>
    </location>
</feature>
<gene>
    <name evidence="4" type="ORF">COLO4_15506</name>
</gene>
<dbReference type="InterPro" id="IPR046349">
    <property type="entry name" value="C1-like_sf"/>
</dbReference>
<dbReference type="InterPro" id="IPR053192">
    <property type="entry name" value="Vacuole_Formation_Reg"/>
</dbReference>
<sequence>MAKHRYHRHFLVLRAGVVEDDSEEMSEEEEDIDKEELGEEEEDIDKKELGEEEEVRSVCNEIFEGPFYRCVECGINFHLKCVPVPQIIKSKCHFHPLTLKDSFVEDDSGEHYCDVCEEERHPKDHVYCCDECEGLFVAHIECALPMMEETSQARRSISLMEPEFGESSIQAERQELIFHEAKDNSV</sequence>
<dbReference type="SUPFAM" id="SSF57889">
    <property type="entry name" value="Cysteine-rich domain"/>
    <property type="match status" value="1"/>
</dbReference>
<dbReference type="Proteomes" id="UP000187203">
    <property type="component" value="Unassembled WGS sequence"/>
</dbReference>
<reference evidence="5" key="1">
    <citation type="submission" date="2013-09" db="EMBL/GenBank/DDBJ databases">
        <title>Corchorus olitorius genome sequencing.</title>
        <authorList>
            <person name="Alam M."/>
            <person name="Haque M.S."/>
            <person name="Islam M.S."/>
            <person name="Emdad E.M."/>
            <person name="Islam M.M."/>
            <person name="Ahmed B."/>
            <person name="Halim A."/>
            <person name="Hossen Q.M.M."/>
            <person name="Hossain M.Z."/>
            <person name="Ahmed R."/>
            <person name="Khan M.M."/>
            <person name="Islam R."/>
            <person name="Rashid M.M."/>
            <person name="Khan S.A."/>
            <person name="Rahman M.S."/>
            <person name="Alam M."/>
            <person name="Yahiya A.S."/>
            <person name="Khan M.S."/>
            <person name="Azam M.S."/>
            <person name="Haque T."/>
            <person name="Lashkar M.Z.H."/>
            <person name="Akhand A.I."/>
            <person name="Morshed G."/>
            <person name="Roy S."/>
            <person name="Uddin K.S."/>
            <person name="Rabeya T."/>
            <person name="Hossain A.S."/>
            <person name="Chowdhury A."/>
            <person name="Snigdha A.R."/>
            <person name="Mortoza M.S."/>
            <person name="Matin S.A."/>
            <person name="Hoque S.M.E."/>
            <person name="Islam M.K."/>
            <person name="Roy D.K."/>
            <person name="Haider R."/>
            <person name="Moosa M.M."/>
            <person name="Elias S.M."/>
            <person name="Hasan A.M."/>
            <person name="Jahan S."/>
            <person name="Shafiuddin M."/>
            <person name="Mahmood N."/>
            <person name="Shommy N.S."/>
        </authorList>
    </citation>
    <scope>NUCLEOTIDE SEQUENCE [LARGE SCALE GENOMIC DNA]</scope>
    <source>
        <strain evidence="5">cv. O-4</strain>
    </source>
</reference>
<dbReference type="OrthoDB" id="1884766at2759"/>